<gene>
    <name evidence="1" type="ORF">DM860_012728</name>
</gene>
<dbReference type="Gene3D" id="2.120.10.80">
    <property type="entry name" value="Kelch-type beta propeller"/>
    <property type="match status" value="1"/>
</dbReference>
<comment type="caution">
    <text evidence="1">The sequence shown here is derived from an EMBL/GenBank/DDBJ whole genome shotgun (WGS) entry which is preliminary data.</text>
</comment>
<protein>
    <recommendedName>
        <fullName evidence="3">F-box associated domain-containing protein</fullName>
    </recommendedName>
</protein>
<dbReference type="AlphaFoldDB" id="A0A328DU91"/>
<dbReference type="InterPro" id="IPR015915">
    <property type="entry name" value="Kelch-typ_b-propeller"/>
</dbReference>
<evidence type="ECO:0008006" key="3">
    <source>
        <dbReference type="Google" id="ProtNLM"/>
    </source>
</evidence>
<keyword evidence="2" id="KW-1185">Reference proteome</keyword>
<dbReference type="EMBL" id="NQVE01000082">
    <property type="protein sequence ID" value="RAL49295.1"/>
    <property type="molecule type" value="Genomic_DNA"/>
</dbReference>
<proteinExistence type="predicted"/>
<evidence type="ECO:0000313" key="2">
    <source>
        <dbReference type="Proteomes" id="UP000249390"/>
    </source>
</evidence>
<dbReference type="Proteomes" id="UP000249390">
    <property type="component" value="Unassembled WGS sequence"/>
</dbReference>
<dbReference type="SUPFAM" id="SSF50965">
    <property type="entry name" value="Galactose oxidase, central domain"/>
    <property type="match status" value="1"/>
</dbReference>
<evidence type="ECO:0000313" key="1">
    <source>
        <dbReference type="EMBL" id="RAL49295.1"/>
    </source>
</evidence>
<organism evidence="1 2">
    <name type="scientific">Cuscuta australis</name>
    <dbReference type="NCBI Taxonomy" id="267555"/>
    <lineage>
        <taxon>Eukaryota</taxon>
        <taxon>Viridiplantae</taxon>
        <taxon>Streptophyta</taxon>
        <taxon>Embryophyta</taxon>
        <taxon>Tracheophyta</taxon>
        <taxon>Spermatophyta</taxon>
        <taxon>Magnoliopsida</taxon>
        <taxon>eudicotyledons</taxon>
        <taxon>Gunneridae</taxon>
        <taxon>Pentapetalae</taxon>
        <taxon>asterids</taxon>
        <taxon>lamiids</taxon>
        <taxon>Solanales</taxon>
        <taxon>Convolvulaceae</taxon>
        <taxon>Cuscuteae</taxon>
        <taxon>Cuscuta</taxon>
        <taxon>Cuscuta subgen. Grammica</taxon>
        <taxon>Cuscuta sect. Cleistogrammica</taxon>
    </lineage>
</organism>
<reference evidence="1 2" key="1">
    <citation type="submission" date="2018-06" db="EMBL/GenBank/DDBJ databases">
        <title>The Genome of Cuscuta australis (Dodder) Provides Insight into the Evolution of Plant Parasitism.</title>
        <authorList>
            <person name="Liu H."/>
        </authorList>
    </citation>
    <scope>NUCLEOTIDE SEQUENCE [LARGE SCALE GENOMIC DNA]</scope>
    <source>
        <strain evidence="2">cv. Yunnan</strain>
        <tissue evidence="1">Vines</tissue>
    </source>
</reference>
<accession>A0A328DU91</accession>
<sequence length="342" mass="39143">MGIEERSSGSSISPDVEKDKLLLQVARRVEGGFEFGEFFFLDFRTGEVSDCPYVLFADKGWNSMVAVGSVIYVVGIWERDKTRWCNIEPPNSVTNNKKGIYHKGMSFLDLSQGDDGERGWKEAPYVSYRLPYIPAVVAFGGKIYLFQCGDKSEAAEVFDPISNKWEKLLPPPQVGFFDIYKDRCGVVDDENKRILIPFHSIKSVFAYYPSNNRWELVLESFSWPSVLVFAQGMILFYLPQIPKMFGAYHVATKQWLNVVLTSEVPDDVWRCEFDAMLYLENGILCLATYSIDFDKVRTTYVYIAKFKFERASDSPGDLLVMPLPPQTYTLPTRCFGVKYFLV</sequence>
<name>A0A328DU91_9ASTE</name>
<dbReference type="InterPro" id="IPR011043">
    <property type="entry name" value="Gal_Oxase/kelch_b-propeller"/>
</dbReference>